<dbReference type="EMBL" id="CAACVS010000647">
    <property type="protein sequence ID" value="VEU44454.1"/>
    <property type="molecule type" value="Genomic_DNA"/>
</dbReference>
<accession>A0A448ZR34</accession>
<dbReference type="InterPro" id="IPR036865">
    <property type="entry name" value="CRAL-TRIO_dom_sf"/>
</dbReference>
<evidence type="ECO:0000259" key="10">
    <source>
        <dbReference type="PROSITE" id="PS51462"/>
    </source>
</evidence>
<dbReference type="InterPro" id="IPR000059">
    <property type="entry name" value="NUDIX_hydrolase_NudL_CS"/>
</dbReference>
<feature type="domain" description="Nudix hydrolase" evidence="10">
    <location>
        <begin position="617"/>
        <end position="777"/>
    </location>
</feature>
<feature type="region of interest" description="Disordered" evidence="8">
    <location>
        <begin position="925"/>
        <end position="944"/>
    </location>
</feature>
<keyword evidence="7" id="KW-0464">Manganese</keyword>
<keyword evidence="6" id="KW-0460">Magnesium</keyword>
<keyword evidence="4" id="KW-0479">Metal-binding</keyword>
<evidence type="ECO:0000259" key="9">
    <source>
        <dbReference type="PROSITE" id="PS50003"/>
    </source>
</evidence>
<dbReference type="InterPro" id="IPR045121">
    <property type="entry name" value="CoAse"/>
</dbReference>
<dbReference type="GO" id="GO:0000287">
    <property type="term" value="F:magnesium ion binding"/>
    <property type="evidence" value="ECO:0007669"/>
    <property type="project" value="InterPro"/>
</dbReference>
<protein>
    <recommendedName>
        <fullName evidence="13">Nudix hydrolase domain-containing protein</fullName>
    </recommendedName>
</protein>
<proteinExistence type="inferred from homology"/>
<feature type="region of interest" description="Disordered" evidence="8">
    <location>
        <begin position="580"/>
        <end position="613"/>
    </location>
</feature>
<dbReference type="Gene3D" id="3.40.525.10">
    <property type="entry name" value="CRAL-TRIO lipid binding domain"/>
    <property type="match status" value="1"/>
</dbReference>
<reference evidence="11 12" key="1">
    <citation type="submission" date="2019-01" db="EMBL/GenBank/DDBJ databases">
        <authorList>
            <person name="Ferrante I. M."/>
        </authorList>
    </citation>
    <scope>NUCLEOTIDE SEQUENCE [LARGE SCALE GENOMIC DNA]</scope>
    <source>
        <strain evidence="11 12">B856</strain>
    </source>
</reference>
<dbReference type="SMART" id="SM00233">
    <property type="entry name" value="PH"/>
    <property type="match status" value="1"/>
</dbReference>
<keyword evidence="5" id="KW-0378">Hydrolase</keyword>
<dbReference type="SUPFAM" id="SSF55811">
    <property type="entry name" value="Nudix"/>
    <property type="match status" value="1"/>
</dbReference>
<dbReference type="Gene3D" id="3.90.79.10">
    <property type="entry name" value="Nucleoside Triphosphate Pyrophosphohydrolase"/>
    <property type="match status" value="1"/>
</dbReference>
<evidence type="ECO:0000256" key="6">
    <source>
        <dbReference type="ARBA" id="ARBA00022842"/>
    </source>
</evidence>
<evidence type="ECO:0008006" key="13">
    <source>
        <dbReference type="Google" id="ProtNLM"/>
    </source>
</evidence>
<dbReference type="InterPro" id="IPR001849">
    <property type="entry name" value="PH_domain"/>
</dbReference>
<dbReference type="GO" id="GO:0030145">
    <property type="term" value="F:manganese ion binding"/>
    <property type="evidence" value="ECO:0007669"/>
    <property type="project" value="InterPro"/>
</dbReference>
<dbReference type="GO" id="GO:0010945">
    <property type="term" value="F:coenzyme A diphosphatase activity"/>
    <property type="evidence" value="ECO:0007669"/>
    <property type="project" value="InterPro"/>
</dbReference>
<dbReference type="SUPFAM" id="SSF50729">
    <property type="entry name" value="PH domain-like"/>
    <property type="match status" value="1"/>
</dbReference>
<evidence type="ECO:0000256" key="3">
    <source>
        <dbReference type="ARBA" id="ARBA00006506"/>
    </source>
</evidence>
<comment type="similarity">
    <text evidence="3">Belongs to the Nudix hydrolase family. PCD1 subfamily.</text>
</comment>
<evidence type="ECO:0000313" key="11">
    <source>
        <dbReference type="EMBL" id="VEU44454.1"/>
    </source>
</evidence>
<feature type="domain" description="PH" evidence="9">
    <location>
        <begin position="844"/>
        <end position="982"/>
    </location>
</feature>
<evidence type="ECO:0000256" key="1">
    <source>
        <dbReference type="ARBA" id="ARBA00001936"/>
    </source>
</evidence>
<dbReference type="GO" id="GO:0009132">
    <property type="term" value="P:nucleoside diphosphate metabolic process"/>
    <property type="evidence" value="ECO:0007669"/>
    <property type="project" value="InterPro"/>
</dbReference>
<dbReference type="Gene3D" id="2.30.29.30">
    <property type="entry name" value="Pleckstrin-homology domain (PH domain)/Phosphotyrosine-binding domain (PTB)"/>
    <property type="match status" value="1"/>
</dbReference>
<dbReference type="PANTHER" id="PTHR12992:SF24">
    <property type="entry name" value="PEROXISOMAL COENZYME A DIPHOSPHATASE NUDT7"/>
    <property type="match status" value="1"/>
</dbReference>
<dbReference type="OrthoDB" id="206213at2759"/>
<dbReference type="InterPro" id="IPR015797">
    <property type="entry name" value="NUDIX_hydrolase-like_dom_sf"/>
</dbReference>
<dbReference type="PROSITE" id="PS01293">
    <property type="entry name" value="NUDIX_COA"/>
    <property type="match status" value="1"/>
</dbReference>
<feature type="compositionally biased region" description="Acidic residues" evidence="8">
    <location>
        <begin position="27"/>
        <end position="36"/>
    </location>
</feature>
<name>A0A448ZR34_9STRA</name>
<dbReference type="PANTHER" id="PTHR12992">
    <property type="entry name" value="NUDIX HYDROLASE"/>
    <property type="match status" value="1"/>
</dbReference>
<dbReference type="AlphaFoldDB" id="A0A448ZR34"/>
<evidence type="ECO:0000256" key="4">
    <source>
        <dbReference type="ARBA" id="ARBA00022723"/>
    </source>
</evidence>
<organism evidence="11 12">
    <name type="scientific">Pseudo-nitzschia multistriata</name>
    <dbReference type="NCBI Taxonomy" id="183589"/>
    <lineage>
        <taxon>Eukaryota</taxon>
        <taxon>Sar</taxon>
        <taxon>Stramenopiles</taxon>
        <taxon>Ochrophyta</taxon>
        <taxon>Bacillariophyta</taxon>
        <taxon>Bacillariophyceae</taxon>
        <taxon>Bacillariophycidae</taxon>
        <taxon>Bacillariales</taxon>
        <taxon>Bacillariaceae</taxon>
        <taxon>Pseudo-nitzschia</taxon>
    </lineage>
</organism>
<sequence length="989" mass="110961">MRFNPLPSGCRTNELPVSNSIVHQESEQEVEEEQNAMDDPRYSSNECDVLMANELNKLSFAERESINDEIHGIGVEREYIRHKVVEDDPEMLTDAFQKLTEELEQLRREGSAKAFDLSQKMLEESQSSSGNAATCYLNEHGFRLIFLRCERFDCAKAAKRMCSYLDAMHGFFGDEVLRRRIRWSDLNAKEISWMEKGYSQVLPDRDRAGRRIYLRFLRNDDYNDSNSLSDASWMRIGLYYLMTLLETDIQAQRSGIIFLFFFHGDKINPLTFINRGKLKSQALKLCPLHLAGAHYCFPNNDYSTLSMIMKSVRIAIPKIRVHTGDYAECLLALQSFGIPTANIPVDTKTGKILVHNHRRWLDFSRAKDENDEIGLSLRECMIECPNHNDVLFGRGNDKHPGNVMFRNVIKAKLPEYCKVQSIKQSVCMTMNIVEILKKAYGARFLKEHPLESGGVYWTETTNDVARTKVRICLRDANTRLKRIAAKEEKSKPKPIENEKFTFPIKRKSESIDTAAPSMVPFPIYSPVTPFHEPEQQQSFHPLLVSQRKSTGFHSMSATPLPIGWPVAQLDRLSRIGLGDACPDDRAGGGGTTTNHRGKPDLTRGRPKTNPRQRSLIGEGRVASVLVLVSSDAKVLFTLRAKTLRSHPGQVSFPGGKRDGQDGGDDVATALRETLEEVGLDYTGFRAGTETDTPAGHKDDGFRVVCRMPTTEVVGRLCVVPIVAFHEGKPWRAIHEELAINRAEVEEAFWVPLSVFRAGETGADPKDDPNPCLTECYEVPDWPVEGETFVYRRYDYEFPLTGRSFAITGLTAQIAHEVARVAFGGSPCASGTGGNRRERERAPADAALRGFLRRRAPPGGGSGTGHPHRSNAGWKRHFFVLGGRPGSGGILHQYDSSEQAVRKEQSATKKHRLRLVANTATDASYTSVSAWSESESEEQRPARPQELWPFAVSTLGGRVRWDLAASSPEERTLWMERIESMVASGGPPPI</sequence>
<dbReference type="Proteomes" id="UP000291116">
    <property type="component" value="Unassembled WGS sequence"/>
</dbReference>
<dbReference type="PROSITE" id="PS50003">
    <property type="entry name" value="PH_DOMAIN"/>
    <property type="match status" value="1"/>
</dbReference>
<evidence type="ECO:0000256" key="8">
    <source>
        <dbReference type="SAM" id="MobiDB-lite"/>
    </source>
</evidence>
<keyword evidence="12" id="KW-1185">Reference proteome</keyword>
<dbReference type="PROSITE" id="PS51462">
    <property type="entry name" value="NUDIX"/>
    <property type="match status" value="1"/>
</dbReference>
<evidence type="ECO:0000256" key="2">
    <source>
        <dbReference type="ARBA" id="ARBA00001946"/>
    </source>
</evidence>
<dbReference type="Pfam" id="PF00293">
    <property type="entry name" value="NUDIX"/>
    <property type="match status" value="1"/>
</dbReference>
<evidence type="ECO:0000256" key="7">
    <source>
        <dbReference type="ARBA" id="ARBA00023211"/>
    </source>
</evidence>
<dbReference type="InterPro" id="IPR000086">
    <property type="entry name" value="NUDIX_hydrolase_dom"/>
</dbReference>
<evidence type="ECO:0000256" key="5">
    <source>
        <dbReference type="ARBA" id="ARBA00022801"/>
    </source>
</evidence>
<dbReference type="GO" id="GO:0015938">
    <property type="term" value="P:coenzyme A catabolic process"/>
    <property type="evidence" value="ECO:0007669"/>
    <property type="project" value="TreeGrafter"/>
</dbReference>
<comment type="cofactor">
    <cofactor evidence="2">
        <name>Mg(2+)</name>
        <dbReference type="ChEBI" id="CHEBI:18420"/>
    </cofactor>
</comment>
<evidence type="ECO:0000313" key="12">
    <source>
        <dbReference type="Proteomes" id="UP000291116"/>
    </source>
</evidence>
<comment type="cofactor">
    <cofactor evidence="1">
        <name>Mn(2+)</name>
        <dbReference type="ChEBI" id="CHEBI:29035"/>
    </cofactor>
</comment>
<dbReference type="InterPro" id="IPR011993">
    <property type="entry name" value="PH-like_dom_sf"/>
</dbReference>
<gene>
    <name evidence="11" type="ORF">PSNMU_V1.4_AUG-EV-PASAV3_0116100</name>
</gene>
<dbReference type="Pfam" id="PF20710">
    <property type="entry name" value="DUF6824"/>
    <property type="match status" value="1"/>
</dbReference>
<feature type="region of interest" description="Disordered" evidence="8">
    <location>
        <begin position="1"/>
        <end position="43"/>
    </location>
</feature>
<dbReference type="CDD" id="cd03426">
    <property type="entry name" value="NUDIX_CoAse_Nudt7"/>
    <property type="match status" value="1"/>
</dbReference>
<dbReference type="Pfam" id="PF00169">
    <property type="entry name" value="PH"/>
    <property type="match status" value="1"/>
</dbReference>
<dbReference type="InterPro" id="IPR049227">
    <property type="entry name" value="DUF6824"/>
</dbReference>